<dbReference type="InterPro" id="IPR011047">
    <property type="entry name" value="Quinoprotein_ADH-like_sf"/>
</dbReference>
<dbReference type="PANTHER" id="PTHR34512">
    <property type="entry name" value="CELL SURFACE PROTEIN"/>
    <property type="match status" value="1"/>
</dbReference>
<dbReference type="Pfam" id="PF13360">
    <property type="entry name" value="PQQ_2"/>
    <property type="match status" value="2"/>
</dbReference>
<dbReference type="SMART" id="SM00564">
    <property type="entry name" value="PQQ"/>
    <property type="match status" value="7"/>
</dbReference>
<dbReference type="EMBL" id="CP047289">
    <property type="protein sequence ID" value="QUS36874.1"/>
    <property type="molecule type" value="Genomic_DNA"/>
</dbReference>
<sequence>MKATTALMTLAALSVAACQKDDTLPGERFDVRAPLEASLPTASNPSPVGGTATVANRALPISLPAQTSTDWTHRGGNARHLAGNGALSAAPQRIWSVDIGAGNIERARIAAAPVVAQGRVFGMDSDAHLAAVSTEGQLLWKTSLRPAGERSDISGGGLAYGSGRILATTGYGELIALDAATGAIQWRQDLGAPAIGAPTVDGNSVYVVARDGTAWSVDLANGRVEWTVTGTSEVAGMIGTASPAVSDAEVILPFSTGQVLAVRQQSGSRVWTSAVAGQRRGRSYGLIPDITSDPVVNGSVVYVGNQAGSTVALDRSSGERIWAAKEGAYGPVAVGGNSVFLVSDEAHLVRLDARTGETIWSVPMPYFEAEKVRKRSSITAHYGPVIAGGRIVVASSDGLLRFFDPVSGALVGSVAIPDGAAAQPAVAGGAIYVESGDGAIHAFR</sequence>
<feature type="domain" description="Pyrrolo-quinoline quinone repeat" evidence="1">
    <location>
        <begin position="126"/>
        <end position="361"/>
    </location>
</feature>
<accession>A0A8J8MUV0</accession>
<dbReference type="InterPro" id="IPR015943">
    <property type="entry name" value="WD40/YVTN_repeat-like_dom_sf"/>
</dbReference>
<dbReference type="InterPro" id="IPR018391">
    <property type="entry name" value="PQQ_b-propeller_rpt"/>
</dbReference>
<gene>
    <name evidence="2" type="ORF">GR316_03725</name>
</gene>
<name>A0A8J8MUV0_9RHOB</name>
<evidence type="ECO:0000313" key="2">
    <source>
        <dbReference type="EMBL" id="QUS36874.1"/>
    </source>
</evidence>
<reference evidence="2" key="1">
    <citation type="submission" date="2020-01" db="EMBL/GenBank/DDBJ databases">
        <authorList>
            <person name="Yang Y."/>
            <person name="Kwon Y.M."/>
        </authorList>
    </citation>
    <scope>NUCLEOTIDE SEQUENCE</scope>
    <source>
        <strain evidence="2">PG104</strain>
    </source>
</reference>
<dbReference type="Gene3D" id="2.130.10.10">
    <property type="entry name" value="YVTN repeat-like/Quinoprotein amine dehydrogenase"/>
    <property type="match status" value="1"/>
</dbReference>
<dbReference type="Proteomes" id="UP000679284">
    <property type="component" value="Chromosome"/>
</dbReference>
<keyword evidence="3" id="KW-1185">Reference proteome</keyword>
<protein>
    <submittedName>
        <fullName evidence="2">PQQ-binding-like beta-propeller repeat protein</fullName>
    </submittedName>
</protein>
<dbReference type="PANTHER" id="PTHR34512:SF30">
    <property type="entry name" value="OUTER MEMBRANE PROTEIN ASSEMBLY FACTOR BAMB"/>
    <property type="match status" value="1"/>
</dbReference>
<evidence type="ECO:0000313" key="3">
    <source>
        <dbReference type="Proteomes" id="UP000679284"/>
    </source>
</evidence>
<proteinExistence type="predicted"/>
<evidence type="ECO:0000259" key="1">
    <source>
        <dbReference type="Pfam" id="PF13360"/>
    </source>
</evidence>
<dbReference type="InterPro" id="IPR002372">
    <property type="entry name" value="PQQ_rpt_dom"/>
</dbReference>
<dbReference type="SUPFAM" id="SSF50998">
    <property type="entry name" value="Quinoprotein alcohol dehydrogenase-like"/>
    <property type="match status" value="1"/>
</dbReference>
<feature type="domain" description="Pyrrolo-quinoline quinone repeat" evidence="1">
    <location>
        <begin position="381"/>
        <end position="443"/>
    </location>
</feature>
<dbReference type="AlphaFoldDB" id="A0A8J8MUV0"/>
<organism evidence="2 3">
    <name type="scientific">Falsirhodobacter algicola</name>
    <dbReference type="NCBI Taxonomy" id="2692330"/>
    <lineage>
        <taxon>Bacteria</taxon>
        <taxon>Pseudomonadati</taxon>
        <taxon>Pseudomonadota</taxon>
        <taxon>Alphaproteobacteria</taxon>
        <taxon>Rhodobacterales</taxon>
        <taxon>Paracoccaceae</taxon>
        <taxon>Falsirhodobacter</taxon>
    </lineage>
</organism>
<dbReference type="KEGG" id="fap:GR316_03725"/>
<dbReference type="PROSITE" id="PS51257">
    <property type="entry name" value="PROKAR_LIPOPROTEIN"/>
    <property type="match status" value="1"/>
</dbReference>